<organism evidence="1 2">
    <name type="scientific">Racocetra persica</name>
    <dbReference type="NCBI Taxonomy" id="160502"/>
    <lineage>
        <taxon>Eukaryota</taxon>
        <taxon>Fungi</taxon>
        <taxon>Fungi incertae sedis</taxon>
        <taxon>Mucoromycota</taxon>
        <taxon>Glomeromycotina</taxon>
        <taxon>Glomeromycetes</taxon>
        <taxon>Diversisporales</taxon>
        <taxon>Gigasporaceae</taxon>
        <taxon>Racocetra</taxon>
    </lineage>
</organism>
<accession>A0ACA9PT60</accession>
<evidence type="ECO:0000313" key="2">
    <source>
        <dbReference type="Proteomes" id="UP000789920"/>
    </source>
</evidence>
<gene>
    <name evidence="1" type="ORF">RPERSI_LOCUS11305</name>
</gene>
<proteinExistence type="predicted"/>
<name>A0ACA9PT60_9GLOM</name>
<reference evidence="1" key="1">
    <citation type="submission" date="2021-06" db="EMBL/GenBank/DDBJ databases">
        <authorList>
            <person name="Kallberg Y."/>
            <person name="Tangrot J."/>
            <person name="Rosling A."/>
        </authorList>
    </citation>
    <scope>NUCLEOTIDE SEQUENCE</scope>
    <source>
        <strain evidence="1">MA461A</strain>
    </source>
</reference>
<protein>
    <submittedName>
        <fullName evidence="1">9835_t:CDS:1</fullName>
    </submittedName>
</protein>
<dbReference type="Proteomes" id="UP000789920">
    <property type="component" value="Unassembled WGS sequence"/>
</dbReference>
<feature type="non-terminal residue" evidence="1">
    <location>
        <position position="1"/>
    </location>
</feature>
<evidence type="ECO:0000313" key="1">
    <source>
        <dbReference type="EMBL" id="CAG8721141.1"/>
    </source>
</evidence>
<keyword evidence="2" id="KW-1185">Reference proteome</keyword>
<dbReference type="EMBL" id="CAJVQC010023177">
    <property type="protein sequence ID" value="CAG8721141.1"/>
    <property type="molecule type" value="Genomic_DNA"/>
</dbReference>
<sequence>ENRITGEDLEAKLSILKTIIEERDHFREQISQLQNTQRIVSRMIRELNDEKRQFLAQIQELRQENTQLHRDLKYEQMINERTINNLSNQVNTLENRENILTALLNNRGQVIPRLCRQEAFIYEEEDFEPSD</sequence>
<comment type="caution">
    <text evidence="1">The sequence shown here is derived from an EMBL/GenBank/DDBJ whole genome shotgun (WGS) entry which is preliminary data.</text>
</comment>